<comment type="caution">
    <text evidence="1">The sequence shown here is derived from an EMBL/GenBank/DDBJ whole genome shotgun (WGS) entry which is preliminary data.</text>
</comment>
<dbReference type="AlphaFoldDB" id="A0A0F9T756"/>
<gene>
    <name evidence="1" type="ORF">LCGC14_0364140</name>
</gene>
<dbReference type="EMBL" id="LAZR01000285">
    <property type="protein sequence ID" value="KKN77075.1"/>
    <property type="molecule type" value="Genomic_DNA"/>
</dbReference>
<name>A0A0F9T756_9ZZZZ</name>
<organism evidence="1">
    <name type="scientific">marine sediment metagenome</name>
    <dbReference type="NCBI Taxonomy" id="412755"/>
    <lineage>
        <taxon>unclassified sequences</taxon>
        <taxon>metagenomes</taxon>
        <taxon>ecological metagenomes</taxon>
    </lineage>
</organism>
<accession>A0A0F9T756</accession>
<proteinExistence type="predicted"/>
<evidence type="ECO:0000313" key="1">
    <source>
        <dbReference type="EMBL" id="KKN77075.1"/>
    </source>
</evidence>
<reference evidence="1" key="1">
    <citation type="journal article" date="2015" name="Nature">
        <title>Complex archaea that bridge the gap between prokaryotes and eukaryotes.</title>
        <authorList>
            <person name="Spang A."/>
            <person name="Saw J.H."/>
            <person name="Jorgensen S.L."/>
            <person name="Zaremba-Niedzwiedzka K."/>
            <person name="Martijn J."/>
            <person name="Lind A.E."/>
            <person name="van Eijk R."/>
            <person name="Schleper C."/>
            <person name="Guy L."/>
            <person name="Ettema T.J."/>
        </authorList>
    </citation>
    <scope>NUCLEOTIDE SEQUENCE</scope>
</reference>
<sequence length="235" mass="24872">MTNPVRDLYNVVVGTVTAGKPVVPDEEGGLDTFKAKKGSHLGLQVQSNDKQVRINHRSYDNATGDTIGYTSKPNQTVTTTGDVYGAQMQPRVQAAVGANRLVGYQAAPIIKGSSGVSGTITNGVQCFRAELTDEAGAGKTFSDDLVGFDVRGIAMVSGHTFDSNVHTVGFRMASSENSKTWDAVLKLSGTQGGVWNDDPTTELNLPGGTVKGYIKVIVNNVNKYIALYDIGNLAD</sequence>
<protein>
    <submittedName>
        <fullName evidence="1">Uncharacterized protein</fullName>
    </submittedName>
</protein>